<name>A0A0F4VMI7_9HYPH</name>
<dbReference type="PANTHER" id="PTHR38107:SF3">
    <property type="entry name" value="LYSOZYME RRRD-RELATED"/>
    <property type="match status" value="1"/>
</dbReference>
<sequence>MKTLTNLIKTFEGLRLQAYQGVWTIGYGHTGCVAKGLVITEQQANTLLLQDISKIINQALAISPILAEVGENRLSAICDFIFNLGVGRYKYSTLRRCVDAKE</sequence>
<keyword evidence="3" id="KW-1035">Host cytoplasm</keyword>
<dbReference type="GO" id="GO:0016998">
    <property type="term" value="P:cell wall macromolecule catabolic process"/>
    <property type="evidence" value="ECO:0007669"/>
    <property type="project" value="InterPro"/>
</dbReference>
<dbReference type="GO" id="GO:0003796">
    <property type="term" value="F:lysozyme activity"/>
    <property type="evidence" value="ECO:0007669"/>
    <property type="project" value="UniProtKB-EC"/>
</dbReference>
<dbReference type="Pfam" id="PF00959">
    <property type="entry name" value="Phage_lysozyme"/>
    <property type="match status" value="1"/>
</dbReference>
<keyword evidence="6" id="KW-1185">Reference proteome</keyword>
<keyword evidence="4" id="KW-0378">Hydrolase</keyword>
<comment type="caution">
    <text evidence="5">The sequence shown here is derived from an EMBL/GenBank/DDBJ whole genome shotgun (WGS) entry which is preliminary data.</text>
</comment>
<evidence type="ECO:0000256" key="4">
    <source>
        <dbReference type="RuleBase" id="RU003788"/>
    </source>
</evidence>
<dbReference type="RefSeq" id="WP_244463101.1">
    <property type="nucleotide sequence ID" value="NZ_JMTK01000001.1"/>
</dbReference>
<dbReference type="InterPro" id="IPR023346">
    <property type="entry name" value="Lysozyme-like_dom_sf"/>
</dbReference>
<comment type="similarity">
    <text evidence="4">Belongs to the glycosyl hydrolase 24 family.</text>
</comment>
<dbReference type="GO" id="GO:0042742">
    <property type="term" value="P:defense response to bacterium"/>
    <property type="evidence" value="ECO:0007669"/>
    <property type="project" value="UniProtKB-KW"/>
</dbReference>
<accession>A0A0F4VMI7</accession>
<evidence type="ECO:0000256" key="1">
    <source>
        <dbReference type="ARBA" id="ARBA00022529"/>
    </source>
</evidence>
<comment type="catalytic activity">
    <reaction evidence="4">
        <text>Hydrolysis of (1-&gt;4)-beta-linkages between N-acetylmuramic acid and N-acetyl-D-glucosamine residues in a peptidoglycan and between N-acetyl-D-glucosamine residues in chitodextrins.</text>
        <dbReference type="EC" id="3.2.1.17"/>
    </reaction>
</comment>
<gene>
    <name evidence="5" type="ORF">DJ66_0223</name>
</gene>
<dbReference type="EC" id="3.2.1.17" evidence="4"/>
<dbReference type="PATRIC" id="fig|556287.9.peg.236"/>
<dbReference type="Gene3D" id="1.10.530.40">
    <property type="match status" value="1"/>
</dbReference>
<dbReference type="InterPro" id="IPR033907">
    <property type="entry name" value="Endolysin_autolysin"/>
</dbReference>
<dbReference type="PANTHER" id="PTHR38107">
    <property type="match status" value="1"/>
</dbReference>
<dbReference type="SUPFAM" id="SSF53955">
    <property type="entry name" value="Lysozyme-like"/>
    <property type="match status" value="1"/>
</dbReference>
<protein>
    <recommendedName>
        <fullName evidence="4">Lysozyme</fullName>
        <ecNumber evidence="4">3.2.1.17</ecNumber>
    </recommendedName>
</protein>
<dbReference type="Proteomes" id="UP000033731">
    <property type="component" value="Unassembled WGS sequence"/>
</dbReference>
<proteinExistence type="inferred from homology"/>
<dbReference type="AlphaFoldDB" id="A0A0F4VMI7"/>
<organism evidence="5 6">
    <name type="scientific">Candidatus Liberibacter solanacearum</name>
    <dbReference type="NCBI Taxonomy" id="556287"/>
    <lineage>
        <taxon>Bacteria</taxon>
        <taxon>Pseudomonadati</taxon>
        <taxon>Pseudomonadota</taxon>
        <taxon>Alphaproteobacteria</taxon>
        <taxon>Hyphomicrobiales</taxon>
        <taxon>Rhizobiaceae</taxon>
        <taxon>Liberibacter</taxon>
    </lineage>
</organism>
<dbReference type="CDD" id="cd00737">
    <property type="entry name" value="lyz_endolysin_autolysin"/>
    <property type="match status" value="1"/>
</dbReference>
<keyword evidence="1 4" id="KW-0929">Antimicrobial</keyword>
<keyword evidence="4" id="KW-0326">Glycosidase</keyword>
<evidence type="ECO:0000313" key="5">
    <source>
        <dbReference type="EMBL" id="KJZ82614.1"/>
    </source>
</evidence>
<reference evidence="5 6" key="1">
    <citation type="journal article" date="2015" name="Phytopathology">
        <title>Genomes of Candidatus Liberibacter solanacearum haplotype A from New Zealand and the USA suggest significant genome plasticity in the species.</title>
        <authorList>
            <person name="Thompson S.M."/>
            <person name="Johnson C.P."/>
            <person name="Lu A.Y."/>
            <person name="Frampton R.A."/>
            <person name="Sullivan K.L."/>
            <person name="Fiers M.W."/>
            <person name="Crowhurst R.N."/>
            <person name="Pitman A.R."/>
            <person name="Scott I."/>
            <person name="Gudmestad N.C."/>
            <person name="Smith G.R."/>
        </authorList>
    </citation>
    <scope>NUCLEOTIDE SEQUENCE [LARGE SCALE GENOMIC DNA]</scope>
    <source>
        <strain evidence="5 6">LsoNZ1</strain>
    </source>
</reference>
<dbReference type="EMBL" id="JMTK01000001">
    <property type="protein sequence ID" value="KJZ82614.1"/>
    <property type="molecule type" value="Genomic_DNA"/>
</dbReference>
<dbReference type="InterPro" id="IPR023347">
    <property type="entry name" value="Lysozyme_dom_sf"/>
</dbReference>
<dbReference type="GO" id="GO:0009253">
    <property type="term" value="P:peptidoglycan catabolic process"/>
    <property type="evidence" value="ECO:0007669"/>
    <property type="project" value="InterPro"/>
</dbReference>
<evidence type="ECO:0000256" key="2">
    <source>
        <dbReference type="ARBA" id="ARBA00022638"/>
    </source>
</evidence>
<dbReference type="InterPro" id="IPR051018">
    <property type="entry name" value="Bacteriophage_GH24"/>
</dbReference>
<dbReference type="GO" id="GO:0031640">
    <property type="term" value="P:killing of cells of another organism"/>
    <property type="evidence" value="ECO:0007669"/>
    <property type="project" value="UniProtKB-KW"/>
</dbReference>
<evidence type="ECO:0000256" key="3">
    <source>
        <dbReference type="ARBA" id="ARBA00023200"/>
    </source>
</evidence>
<dbReference type="InterPro" id="IPR002196">
    <property type="entry name" value="Glyco_hydro_24"/>
</dbReference>
<keyword evidence="2 4" id="KW-0081">Bacteriolytic enzyme</keyword>
<evidence type="ECO:0000313" key="6">
    <source>
        <dbReference type="Proteomes" id="UP000033731"/>
    </source>
</evidence>